<dbReference type="EMBL" id="JACCAU010000001">
    <property type="protein sequence ID" value="NYH19479.1"/>
    <property type="molecule type" value="Genomic_DNA"/>
</dbReference>
<evidence type="ECO:0000256" key="1">
    <source>
        <dbReference type="SAM" id="MobiDB-lite"/>
    </source>
</evidence>
<evidence type="ECO:0000313" key="2">
    <source>
        <dbReference type="EMBL" id="NYH19479.1"/>
    </source>
</evidence>
<name>A0A7Y9WEP2_9BURK</name>
<comment type="caution">
    <text evidence="2">The sequence shown here is derived from an EMBL/GenBank/DDBJ whole genome shotgun (WGS) entry which is preliminary data.</text>
</comment>
<dbReference type="Proteomes" id="UP000572540">
    <property type="component" value="Unassembled WGS sequence"/>
</dbReference>
<organism evidence="2 3">
    <name type="scientific">Paraburkholderia bryophila</name>
    <dbReference type="NCBI Taxonomy" id="420952"/>
    <lineage>
        <taxon>Bacteria</taxon>
        <taxon>Pseudomonadati</taxon>
        <taxon>Pseudomonadota</taxon>
        <taxon>Betaproteobacteria</taxon>
        <taxon>Burkholderiales</taxon>
        <taxon>Burkholderiaceae</taxon>
        <taxon>Paraburkholderia</taxon>
    </lineage>
</organism>
<protein>
    <submittedName>
        <fullName evidence="2">Uncharacterized protein</fullName>
    </submittedName>
</protein>
<dbReference type="AlphaFoldDB" id="A0A7Y9WEP2"/>
<gene>
    <name evidence="2" type="ORF">GGD41_006707</name>
</gene>
<dbReference type="RefSeq" id="WP_179705289.1">
    <property type="nucleotide sequence ID" value="NZ_JACCAU010000001.1"/>
</dbReference>
<accession>A0A7Y9WEP2</accession>
<proteinExistence type="predicted"/>
<sequence length="63" mass="6851">MTSKKHPAAHPAQAEPPPMESDDSRLDEALDESFPASDPIAVDTTNPHRSSEKETSSQGKKQH</sequence>
<evidence type="ECO:0000313" key="3">
    <source>
        <dbReference type="Proteomes" id="UP000572540"/>
    </source>
</evidence>
<reference evidence="2 3" key="1">
    <citation type="submission" date="2020-07" db="EMBL/GenBank/DDBJ databases">
        <title>Exploring microbial biodiversity for novel pathways involved in the catabolism of aromatic compounds derived from lignin.</title>
        <authorList>
            <person name="Elkins J."/>
        </authorList>
    </citation>
    <scope>NUCLEOTIDE SEQUENCE [LARGE SCALE GENOMIC DNA]</scope>
    <source>
        <strain evidence="2 3">H2C3B</strain>
    </source>
</reference>
<feature type="region of interest" description="Disordered" evidence="1">
    <location>
        <begin position="1"/>
        <end position="63"/>
    </location>
</feature>